<sequence length="92" mass="10876">MASFGSLKNAIFEREERKQQYQAHVRGLNAYDRHKKFMLHFYGKNQSIEEKFSFKTEQDALREGYQFNPTILSNHDGMPFFIHRDANDGMAN</sequence>
<dbReference type="RefSeq" id="XP_022991941.1">
    <property type="nucleotide sequence ID" value="XM_023136173.1"/>
</dbReference>
<accession>A0A6J1JS71</accession>
<evidence type="ECO:0000313" key="2">
    <source>
        <dbReference type="RefSeq" id="XP_022991941.1"/>
    </source>
</evidence>
<proteinExistence type="predicted"/>
<dbReference type="AlphaFoldDB" id="A0A6J1JS71"/>
<reference evidence="2" key="1">
    <citation type="submission" date="2025-08" db="UniProtKB">
        <authorList>
            <consortium name="RefSeq"/>
        </authorList>
    </citation>
    <scope>IDENTIFICATION</scope>
    <source>
        <tissue evidence="2">Young leaves</tissue>
    </source>
</reference>
<name>A0A6J1JS71_CUCMA</name>
<gene>
    <name evidence="2" type="primary">LOC111488432</name>
</gene>
<organism evidence="1 2">
    <name type="scientific">Cucurbita maxima</name>
    <name type="common">Pumpkin</name>
    <name type="synonym">Winter squash</name>
    <dbReference type="NCBI Taxonomy" id="3661"/>
    <lineage>
        <taxon>Eukaryota</taxon>
        <taxon>Viridiplantae</taxon>
        <taxon>Streptophyta</taxon>
        <taxon>Embryophyta</taxon>
        <taxon>Tracheophyta</taxon>
        <taxon>Spermatophyta</taxon>
        <taxon>Magnoliopsida</taxon>
        <taxon>eudicotyledons</taxon>
        <taxon>Gunneridae</taxon>
        <taxon>Pentapetalae</taxon>
        <taxon>rosids</taxon>
        <taxon>fabids</taxon>
        <taxon>Cucurbitales</taxon>
        <taxon>Cucurbitaceae</taxon>
        <taxon>Cucurbiteae</taxon>
        <taxon>Cucurbita</taxon>
    </lineage>
</organism>
<protein>
    <submittedName>
        <fullName evidence="2">Uncharacterized protein LOC111488432 isoform X3</fullName>
    </submittedName>
</protein>
<dbReference type="Proteomes" id="UP000504608">
    <property type="component" value="Unplaced"/>
</dbReference>
<evidence type="ECO:0000313" key="1">
    <source>
        <dbReference type="Proteomes" id="UP000504608"/>
    </source>
</evidence>
<keyword evidence="1" id="KW-1185">Reference proteome</keyword>
<dbReference type="GeneID" id="111488432"/>